<dbReference type="Pfam" id="PF02518">
    <property type="entry name" value="HATPase_c"/>
    <property type="match status" value="1"/>
</dbReference>
<dbReference type="InterPro" id="IPR003594">
    <property type="entry name" value="HATPase_dom"/>
</dbReference>
<reference evidence="13 14" key="1">
    <citation type="submission" date="2016-09" db="EMBL/GenBank/DDBJ databases">
        <title>Genome-resolved meta-omics ties microbial dynamics to process performance in biotechnology for thiocyanate degradation.</title>
        <authorList>
            <person name="Kantor R.S."/>
            <person name="Huddy R.J."/>
            <person name="Iyer R."/>
            <person name="Thomas B.C."/>
            <person name="Brown C.T."/>
            <person name="Anantharaman K."/>
            <person name="Tringe S."/>
            <person name="Hettich R.L."/>
            <person name="Harrison S.T."/>
            <person name="Banfield J.F."/>
        </authorList>
    </citation>
    <scope>NUCLEOTIDE SEQUENCE [LARGE SCALE GENOMIC DNA]</scope>
    <source>
        <strain evidence="13">59-99</strain>
    </source>
</reference>
<dbReference type="SMART" id="SM00387">
    <property type="entry name" value="HATPase_c"/>
    <property type="match status" value="1"/>
</dbReference>
<evidence type="ECO:0000256" key="3">
    <source>
        <dbReference type="ARBA" id="ARBA00012438"/>
    </source>
</evidence>
<comment type="caution">
    <text evidence="13">The sequence shown here is derived from an EMBL/GenBank/DDBJ whole genome shotgun (WGS) entry which is preliminary data.</text>
</comment>
<keyword evidence="9" id="KW-0902">Two-component regulatory system</keyword>
<evidence type="ECO:0000256" key="5">
    <source>
        <dbReference type="ARBA" id="ARBA00022679"/>
    </source>
</evidence>
<evidence type="ECO:0000256" key="7">
    <source>
        <dbReference type="ARBA" id="ARBA00022777"/>
    </source>
</evidence>
<feature type="domain" description="Histidine kinase" evidence="12">
    <location>
        <begin position="196"/>
        <end position="412"/>
    </location>
</feature>
<evidence type="ECO:0000256" key="6">
    <source>
        <dbReference type="ARBA" id="ARBA00022692"/>
    </source>
</evidence>
<comment type="subcellular location">
    <subcellularLocation>
        <location evidence="2">Membrane</location>
        <topology evidence="2">Multi-pass membrane protein</topology>
    </subcellularLocation>
</comment>
<name>A0A1M3KW94_9BACT</name>
<dbReference type="InterPro" id="IPR036890">
    <property type="entry name" value="HATPase_C_sf"/>
</dbReference>
<evidence type="ECO:0000313" key="14">
    <source>
        <dbReference type="Proteomes" id="UP000184233"/>
    </source>
</evidence>
<evidence type="ECO:0000259" key="12">
    <source>
        <dbReference type="PROSITE" id="PS50109"/>
    </source>
</evidence>
<feature type="transmembrane region" description="Helical" evidence="11">
    <location>
        <begin position="153"/>
        <end position="176"/>
    </location>
</feature>
<dbReference type="PRINTS" id="PR00344">
    <property type="entry name" value="BCTRLSENSOR"/>
</dbReference>
<evidence type="ECO:0000313" key="13">
    <source>
        <dbReference type="EMBL" id="OJX56678.1"/>
    </source>
</evidence>
<sequence>MTIRVRLTATFTAITAVILAGVLVLIYVLTAQSTRHDFYGRLRERTTSVATVFLEHDTLSRAKLLDFNQRYHEDLTDESAAVLRDNGRKQVVDQHGALNTSEELQAEARQHGVIQRQYGERQLVAEYYHDAGGNFIVVVSAVDRAGNEKLSTLLLLMAGGYSMGLVVLALAGSWFAKGAMQPWEQSIARERLFLANASHELRTPLTTMIGELQVRLSRERTDEEYRETLRSVLMDAERLNDIVNGMLMLSQANAKPDSIQREPVRMDDILFDVLAMMQRHHEARRMRVEFDVPNDAHSVTVMAHPMMMRVVITNIIDNALKYSGNEIVEITLQSDSHTVRLIVRDKGLGIAPEDLMRLTEPFFRAASVRPIRGYGIGIPLADRLITLFGGELQISSVEGSGTTATIIVPVYDR</sequence>
<dbReference type="PANTHER" id="PTHR45436">
    <property type="entry name" value="SENSOR HISTIDINE KINASE YKOH"/>
    <property type="match status" value="1"/>
</dbReference>
<dbReference type="InterPro" id="IPR050428">
    <property type="entry name" value="TCS_sensor_his_kinase"/>
</dbReference>
<dbReference type="SUPFAM" id="SSF47384">
    <property type="entry name" value="Homodimeric domain of signal transducing histidine kinase"/>
    <property type="match status" value="1"/>
</dbReference>
<dbReference type="InterPro" id="IPR004358">
    <property type="entry name" value="Sig_transdc_His_kin-like_C"/>
</dbReference>
<dbReference type="STRING" id="1895771.BGO89_09045"/>
<evidence type="ECO:0000256" key="1">
    <source>
        <dbReference type="ARBA" id="ARBA00000085"/>
    </source>
</evidence>
<dbReference type="Pfam" id="PF00512">
    <property type="entry name" value="HisKA"/>
    <property type="match status" value="1"/>
</dbReference>
<evidence type="ECO:0000256" key="2">
    <source>
        <dbReference type="ARBA" id="ARBA00004141"/>
    </source>
</evidence>
<dbReference type="EC" id="2.7.13.3" evidence="3"/>
<dbReference type="SMART" id="SM00388">
    <property type="entry name" value="HisKA"/>
    <property type="match status" value="1"/>
</dbReference>
<dbReference type="AlphaFoldDB" id="A0A1M3KW94"/>
<dbReference type="Gene3D" id="1.10.287.130">
    <property type="match status" value="1"/>
</dbReference>
<proteinExistence type="predicted"/>
<keyword evidence="7" id="KW-0418">Kinase</keyword>
<evidence type="ECO:0000256" key="9">
    <source>
        <dbReference type="ARBA" id="ARBA00023012"/>
    </source>
</evidence>
<feature type="transmembrane region" description="Helical" evidence="11">
    <location>
        <begin position="6"/>
        <end position="29"/>
    </location>
</feature>
<dbReference type="GO" id="GO:0000155">
    <property type="term" value="F:phosphorelay sensor kinase activity"/>
    <property type="evidence" value="ECO:0007669"/>
    <property type="project" value="InterPro"/>
</dbReference>
<comment type="catalytic activity">
    <reaction evidence="1">
        <text>ATP + protein L-histidine = ADP + protein N-phospho-L-histidine.</text>
        <dbReference type="EC" id="2.7.13.3"/>
    </reaction>
</comment>
<dbReference type="CDD" id="cd00082">
    <property type="entry name" value="HisKA"/>
    <property type="match status" value="1"/>
</dbReference>
<dbReference type="PROSITE" id="PS50109">
    <property type="entry name" value="HIS_KIN"/>
    <property type="match status" value="1"/>
</dbReference>
<gene>
    <name evidence="13" type="ORF">BGO89_09045</name>
</gene>
<keyword evidence="5" id="KW-0808">Transferase</keyword>
<dbReference type="Proteomes" id="UP000184233">
    <property type="component" value="Unassembled WGS sequence"/>
</dbReference>
<keyword evidence="10 11" id="KW-0472">Membrane</keyword>
<dbReference type="SUPFAM" id="SSF55874">
    <property type="entry name" value="ATPase domain of HSP90 chaperone/DNA topoisomerase II/histidine kinase"/>
    <property type="match status" value="1"/>
</dbReference>
<evidence type="ECO:0000256" key="4">
    <source>
        <dbReference type="ARBA" id="ARBA00022553"/>
    </source>
</evidence>
<dbReference type="PANTHER" id="PTHR45436:SF15">
    <property type="entry name" value="SENSOR HISTIDINE KINASE CUSS"/>
    <property type="match status" value="1"/>
</dbReference>
<dbReference type="InterPro" id="IPR036097">
    <property type="entry name" value="HisK_dim/P_sf"/>
</dbReference>
<evidence type="ECO:0000256" key="10">
    <source>
        <dbReference type="ARBA" id="ARBA00023136"/>
    </source>
</evidence>
<evidence type="ECO:0000256" key="11">
    <source>
        <dbReference type="SAM" id="Phobius"/>
    </source>
</evidence>
<keyword evidence="6 11" id="KW-0812">Transmembrane</keyword>
<accession>A0A1M3KW94</accession>
<dbReference type="InterPro" id="IPR005467">
    <property type="entry name" value="His_kinase_dom"/>
</dbReference>
<dbReference type="Gene3D" id="3.30.565.10">
    <property type="entry name" value="Histidine kinase-like ATPase, C-terminal domain"/>
    <property type="match status" value="1"/>
</dbReference>
<protein>
    <recommendedName>
        <fullName evidence="3">histidine kinase</fullName>
        <ecNumber evidence="3">2.7.13.3</ecNumber>
    </recommendedName>
</protein>
<dbReference type="InterPro" id="IPR003661">
    <property type="entry name" value="HisK_dim/P_dom"/>
</dbReference>
<organism evidence="13 14">
    <name type="scientific">Candidatus Kapaibacterium thiocyanatum</name>
    <dbReference type="NCBI Taxonomy" id="1895771"/>
    <lineage>
        <taxon>Bacteria</taxon>
        <taxon>Pseudomonadati</taxon>
        <taxon>Candidatus Kapaibacteriota</taxon>
        <taxon>Candidatus Kapaibacteriia</taxon>
        <taxon>Candidatus Kapaibacteriales</taxon>
        <taxon>Candidatus Kapaibacteriaceae</taxon>
        <taxon>Candidatus Kapaibacterium</taxon>
    </lineage>
</organism>
<dbReference type="EMBL" id="MKVH01000024">
    <property type="protein sequence ID" value="OJX56678.1"/>
    <property type="molecule type" value="Genomic_DNA"/>
</dbReference>
<keyword evidence="4" id="KW-0597">Phosphoprotein</keyword>
<evidence type="ECO:0000256" key="8">
    <source>
        <dbReference type="ARBA" id="ARBA00022989"/>
    </source>
</evidence>
<dbReference type="GO" id="GO:0016020">
    <property type="term" value="C:membrane"/>
    <property type="evidence" value="ECO:0007669"/>
    <property type="project" value="UniProtKB-SubCell"/>
</dbReference>
<keyword evidence="8 11" id="KW-1133">Transmembrane helix</keyword>